<keyword evidence="3" id="KW-0396">Initiation factor</keyword>
<dbReference type="EMBL" id="CADCVZ010000008">
    <property type="protein sequence ID" value="CAA9495297.1"/>
    <property type="molecule type" value="Genomic_DNA"/>
</dbReference>
<dbReference type="RefSeq" id="WP_294171884.1">
    <property type="nucleotide sequence ID" value="NZ_CADCVZ010000008.1"/>
</dbReference>
<evidence type="ECO:0000313" key="3">
    <source>
        <dbReference type="EMBL" id="CAA9495297.1"/>
    </source>
</evidence>
<feature type="region of interest" description="Disordered" evidence="1">
    <location>
        <begin position="1"/>
        <end position="41"/>
    </location>
</feature>
<reference evidence="3" key="1">
    <citation type="submission" date="2020-02" db="EMBL/GenBank/DDBJ databases">
        <authorList>
            <person name="Meier V. D."/>
        </authorList>
    </citation>
    <scope>NUCLEOTIDE SEQUENCE</scope>
    <source>
        <strain evidence="3">AVDCRST_MAG09</strain>
    </source>
</reference>
<dbReference type="Pfam" id="PF13763">
    <property type="entry name" value="DUF4167"/>
    <property type="match status" value="1"/>
</dbReference>
<organism evidence="3">
    <name type="scientific">uncultured Sphingomonas sp</name>
    <dbReference type="NCBI Taxonomy" id="158754"/>
    <lineage>
        <taxon>Bacteria</taxon>
        <taxon>Pseudomonadati</taxon>
        <taxon>Pseudomonadota</taxon>
        <taxon>Alphaproteobacteria</taxon>
        <taxon>Sphingomonadales</taxon>
        <taxon>Sphingomonadaceae</taxon>
        <taxon>Sphingomonas</taxon>
        <taxon>environmental samples</taxon>
    </lineage>
</organism>
<dbReference type="InterPro" id="IPR025430">
    <property type="entry name" value="DUF4167"/>
</dbReference>
<feature type="domain" description="DUF4167" evidence="2">
    <location>
        <begin position="9"/>
        <end position="79"/>
    </location>
</feature>
<keyword evidence="3" id="KW-0648">Protein biosynthesis</keyword>
<feature type="region of interest" description="Disordered" evidence="1">
    <location>
        <begin position="74"/>
        <end position="242"/>
    </location>
</feature>
<accession>A0A6J4SC78</accession>
<name>A0A6J4SC78_9SPHN</name>
<dbReference type="AlphaFoldDB" id="A0A6J4SC78"/>
<gene>
    <name evidence="3" type="ORF">AVDCRST_MAG09-370</name>
</gene>
<evidence type="ECO:0000259" key="2">
    <source>
        <dbReference type="Pfam" id="PF13763"/>
    </source>
</evidence>
<sequence length="242" mass="27213">MNNRQQGGRRRGRGGQRPPGAPGNGGNGRDTRQRGNAAQLLEKYKSLARDAQLAGDRVQTEYYLQFADHYFRVLGETRSRFEEQRRGRDDYDDEEDYDDEAMEADGDDRQEPQRPPQRDVQPPRSGRSDGDGDGQPRSRRNEGDGDGRPERFAREDRGERRGRRDRFNGERYNGGNGNDSEPSEAEEAEPRLVADILPPAIGVAADPAETIDTAEQEEAPRPRRRTRRPRVAEGGDEIAPAA</sequence>
<protein>
    <submittedName>
        <fullName evidence="3">Eukaryotic translation initiation factor 3 subunit 10</fullName>
    </submittedName>
</protein>
<evidence type="ECO:0000256" key="1">
    <source>
        <dbReference type="SAM" id="MobiDB-lite"/>
    </source>
</evidence>
<proteinExistence type="predicted"/>
<feature type="compositionally biased region" description="Basic and acidic residues" evidence="1">
    <location>
        <begin position="126"/>
        <end position="159"/>
    </location>
</feature>
<feature type="compositionally biased region" description="Acidic residues" evidence="1">
    <location>
        <begin position="90"/>
        <end position="106"/>
    </location>
</feature>
<feature type="compositionally biased region" description="Basic and acidic residues" evidence="1">
    <location>
        <begin position="74"/>
        <end position="89"/>
    </location>
</feature>
<dbReference type="GO" id="GO:0003743">
    <property type="term" value="F:translation initiation factor activity"/>
    <property type="evidence" value="ECO:0007669"/>
    <property type="project" value="UniProtKB-KW"/>
</dbReference>